<keyword evidence="2" id="KW-1185">Reference proteome</keyword>
<name>W9GN87_9MICO</name>
<dbReference type="AlphaFoldDB" id="W9GN87"/>
<accession>W9GN87</accession>
<dbReference type="OrthoDB" id="3576575at2"/>
<organism evidence="1 2">
    <name type="scientific">Intrasporangium chromatireducens Q5-1</name>
    <dbReference type="NCBI Taxonomy" id="584657"/>
    <lineage>
        <taxon>Bacteria</taxon>
        <taxon>Bacillati</taxon>
        <taxon>Actinomycetota</taxon>
        <taxon>Actinomycetes</taxon>
        <taxon>Micrococcales</taxon>
        <taxon>Intrasporangiaceae</taxon>
        <taxon>Intrasporangium</taxon>
    </lineage>
</organism>
<dbReference type="Proteomes" id="UP000019494">
    <property type="component" value="Unassembled WGS sequence"/>
</dbReference>
<dbReference type="EMBL" id="AWQS01000119">
    <property type="protein sequence ID" value="EWT05364.1"/>
    <property type="molecule type" value="Genomic_DNA"/>
</dbReference>
<evidence type="ECO:0000313" key="2">
    <source>
        <dbReference type="Proteomes" id="UP000019494"/>
    </source>
</evidence>
<sequence length="360" mass="38258">MRRFQAALARAGETAPEGASLKRMFAYWEAGERAVTVPAYQRAFVEIYEAPPEALGFALPDDSGPLAELREEPLHLVAVDSSLVEIVEAQTQYLRMLDRKLGSAALAAQAESHVAQLDSVLHLSAGPSRPALAAALAEAAALAGWQALDRADVAAAWRHHEQAKAAALESGDETVLTHVLAQQALILIDAQEPAMAAQAAEAAVGHASATPALMRAWVSAAYAEILAANGADRETRRLLEAARELLEGADGEDLPYLMLTPQHLARWRAHCLAKLGDLEVVDDLATALGGEGDSVRAATSLHTDLATAHLNAGDIPAARGEASAAMRMAERYGSRRQRKRLLAILARCQGEVVQQPDHGP</sequence>
<gene>
    <name evidence="1" type="ORF">N864_05060</name>
</gene>
<dbReference type="RefSeq" id="WP_051518570.1">
    <property type="nucleotide sequence ID" value="NZ_AWQS01000119.1"/>
</dbReference>
<reference evidence="2" key="1">
    <citation type="submission" date="2013-08" db="EMBL/GenBank/DDBJ databases">
        <title>Intrasporangium oryzae NRRL B-24470.</title>
        <authorList>
            <person name="Liu H."/>
            <person name="Wang G."/>
        </authorList>
    </citation>
    <scope>NUCLEOTIDE SEQUENCE [LARGE SCALE GENOMIC DNA]</scope>
    <source>
        <strain evidence="2">Q5-1</strain>
    </source>
</reference>
<comment type="caution">
    <text evidence="1">The sequence shown here is derived from an EMBL/GenBank/DDBJ whole genome shotgun (WGS) entry which is preliminary data.</text>
</comment>
<proteinExistence type="predicted"/>
<protein>
    <submittedName>
        <fullName evidence="1">Uncharacterized protein</fullName>
    </submittedName>
</protein>
<evidence type="ECO:0000313" key="1">
    <source>
        <dbReference type="EMBL" id="EWT05364.1"/>
    </source>
</evidence>